<accession>A0A0G0PYQ5</accession>
<organism evidence="1 2">
    <name type="scientific">Candidatus Gottesmanbacteria bacterium GW2011_GWC2_39_8</name>
    <dbReference type="NCBI Taxonomy" id="1618450"/>
    <lineage>
        <taxon>Bacteria</taxon>
        <taxon>Candidatus Gottesmaniibacteriota</taxon>
    </lineage>
</organism>
<reference evidence="1 2" key="1">
    <citation type="journal article" date="2015" name="Nature">
        <title>rRNA introns, odd ribosomes, and small enigmatic genomes across a large radiation of phyla.</title>
        <authorList>
            <person name="Brown C.T."/>
            <person name="Hug L.A."/>
            <person name="Thomas B.C."/>
            <person name="Sharon I."/>
            <person name="Castelle C.J."/>
            <person name="Singh A."/>
            <person name="Wilkins M.J."/>
            <person name="Williams K.H."/>
            <person name="Banfield J.F."/>
        </authorList>
    </citation>
    <scope>NUCLEOTIDE SEQUENCE [LARGE SCALE GENOMIC DNA]</scope>
</reference>
<evidence type="ECO:0000313" key="1">
    <source>
        <dbReference type="EMBL" id="KKR33279.1"/>
    </source>
</evidence>
<name>A0A0G0PYQ5_9BACT</name>
<dbReference type="AlphaFoldDB" id="A0A0G0PYQ5"/>
<proteinExistence type="predicted"/>
<gene>
    <name evidence="1" type="ORF">UT63_C0019G0001</name>
</gene>
<sequence length="76" mass="8844">MPLGRRHEVAMSVHDATRSVRRAVGDVKRIIKEIGRSGKHQGERVYFRAKNRDGSQTIIWGRQRRTTLIHNRPIDD</sequence>
<protein>
    <submittedName>
        <fullName evidence="1">Uncharacterized protein</fullName>
    </submittedName>
</protein>
<dbReference type="EMBL" id="LBXN01000019">
    <property type="protein sequence ID" value="KKR33279.1"/>
    <property type="molecule type" value="Genomic_DNA"/>
</dbReference>
<comment type="caution">
    <text evidence="1">The sequence shown here is derived from an EMBL/GenBank/DDBJ whole genome shotgun (WGS) entry which is preliminary data.</text>
</comment>
<evidence type="ECO:0000313" key="2">
    <source>
        <dbReference type="Proteomes" id="UP000034539"/>
    </source>
</evidence>
<dbReference type="Proteomes" id="UP000034539">
    <property type="component" value="Unassembled WGS sequence"/>
</dbReference>